<reference evidence="3" key="1">
    <citation type="submission" date="2020-04" db="EMBL/GenBank/DDBJ databases">
        <title>Draft genome resource of the tomato pathogen Pseudocercospora fuligena.</title>
        <authorList>
            <person name="Zaccaron A."/>
        </authorList>
    </citation>
    <scope>NUCLEOTIDE SEQUENCE</scope>
    <source>
        <strain evidence="3">PF001</strain>
    </source>
</reference>
<feature type="transmembrane region" description="Helical" evidence="2">
    <location>
        <begin position="206"/>
        <end position="226"/>
    </location>
</feature>
<dbReference type="Proteomes" id="UP000660729">
    <property type="component" value="Unassembled WGS sequence"/>
</dbReference>
<dbReference type="OrthoDB" id="3650529at2759"/>
<evidence type="ECO:0008006" key="5">
    <source>
        <dbReference type="Google" id="ProtNLM"/>
    </source>
</evidence>
<keyword evidence="4" id="KW-1185">Reference proteome</keyword>
<feature type="transmembrane region" description="Helical" evidence="2">
    <location>
        <begin position="246"/>
        <end position="268"/>
    </location>
</feature>
<dbReference type="AlphaFoldDB" id="A0A8H6VIB2"/>
<proteinExistence type="predicted"/>
<gene>
    <name evidence="3" type="ORF">HII31_07034</name>
</gene>
<keyword evidence="2" id="KW-0472">Membrane</keyword>
<protein>
    <recommendedName>
        <fullName evidence="5">MARVEL domain-containing protein</fullName>
    </recommendedName>
</protein>
<feature type="compositionally biased region" description="Basic and acidic residues" evidence="1">
    <location>
        <begin position="24"/>
        <end position="33"/>
    </location>
</feature>
<dbReference type="EMBL" id="JABCIY010000157">
    <property type="protein sequence ID" value="KAF7191532.1"/>
    <property type="molecule type" value="Genomic_DNA"/>
</dbReference>
<keyword evidence="2" id="KW-0812">Transmembrane</keyword>
<sequence>MPPPPPSSSLSILMPKYEQAQNPESKKQDRTATELELERLSRAVIDSINNRSFQAPKKLVAKNYRADIDELPKTNDYDENEKDFRRVAKENPEYHIDVIDVTPDVDEVSGYAIVYCLLSVRGRPANFAFACTILSLSVHFYQEIQQAIFDCKESLPHERPDLPISWCRDSSGKYPPAIFYSGVVAGFGLIDALIGVLFTGCLSFNVSLDICAMAFYLAAGINFAVVYDDTWAGHRICDGPPCSGKLADLICLFLASACTVTTAALAIWDKRVERSHTVEGGGAV</sequence>
<comment type="caution">
    <text evidence="3">The sequence shown here is derived from an EMBL/GenBank/DDBJ whole genome shotgun (WGS) entry which is preliminary data.</text>
</comment>
<evidence type="ECO:0000256" key="2">
    <source>
        <dbReference type="SAM" id="Phobius"/>
    </source>
</evidence>
<keyword evidence="2" id="KW-1133">Transmembrane helix</keyword>
<evidence type="ECO:0000313" key="4">
    <source>
        <dbReference type="Proteomes" id="UP000660729"/>
    </source>
</evidence>
<name>A0A8H6VIB2_9PEZI</name>
<feature type="region of interest" description="Disordered" evidence="1">
    <location>
        <begin position="1"/>
        <end position="33"/>
    </location>
</feature>
<accession>A0A8H6VIB2</accession>
<feature type="transmembrane region" description="Helical" evidence="2">
    <location>
        <begin position="177"/>
        <end position="199"/>
    </location>
</feature>
<evidence type="ECO:0000256" key="1">
    <source>
        <dbReference type="SAM" id="MobiDB-lite"/>
    </source>
</evidence>
<evidence type="ECO:0000313" key="3">
    <source>
        <dbReference type="EMBL" id="KAF7191532.1"/>
    </source>
</evidence>
<organism evidence="3 4">
    <name type="scientific">Pseudocercospora fuligena</name>
    <dbReference type="NCBI Taxonomy" id="685502"/>
    <lineage>
        <taxon>Eukaryota</taxon>
        <taxon>Fungi</taxon>
        <taxon>Dikarya</taxon>
        <taxon>Ascomycota</taxon>
        <taxon>Pezizomycotina</taxon>
        <taxon>Dothideomycetes</taxon>
        <taxon>Dothideomycetidae</taxon>
        <taxon>Mycosphaerellales</taxon>
        <taxon>Mycosphaerellaceae</taxon>
        <taxon>Pseudocercospora</taxon>
    </lineage>
</organism>